<dbReference type="InterPro" id="IPR040122">
    <property type="entry name" value="Importin_beta"/>
</dbReference>
<evidence type="ECO:0000256" key="6">
    <source>
        <dbReference type="ARBA" id="ARBA00022927"/>
    </source>
</evidence>
<comment type="caution">
    <text evidence="7">The sequence shown here is derived from an EMBL/GenBank/DDBJ whole genome shotgun (WGS) entry which is preliminary data.</text>
</comment>
<keyword evidence="4" id="KW-0963">Cytoplasm</keyword>
<keyword evidence="6" id="KW-0653">Protein transport</keyword>
<dbReference type="PANTHER" id="PTHR10527">
    <property type="entry name" value="IMPORTIN BETA"/>
    <property type="match status" value="1"/>
</dbReference>
<dbReference type="Pfam" id="PF25574">
    <property type="entry name" value="TPR_IMB1"/>
    <property type="match status" value="1"/>
</dbReference>
<dbReference type="SUPFAM" id="SSF48371">
    <property type="entry name" value="ARM repeat"/>
    <property type="match status" value="1"/>
</dbReference>
<dbReference type="GO" id="GO:0006606">
    <property type="term" value="P:protein import into nucleus"/>
    <property type="evidence" value="ECO:0007669"/>
    <property type="project" value="InterPro"/>
</dbReference>
<dbReference type="InterPro" id="IPR001494">
    <property type="entry name" value="Importin-beta_N"/>
</dbReference>
<name>A0A6S7FS27_PARCT</name>
<dbReference type="Pfam" id="PF03810">
    <property type="entry name" value="IBN_N"/>
    <property type="match status" value="1"/>
</dbReference>
<dbReference type="Proteomes" id="UP001152795">
    <property type="component" value="Unassembled WGS sequence"/>
</dbReference>
<gene>
    <name evidence="7" type="ORF">PACLA_8A055259</name>
</gene>
<dbReference type="AlphaFoldDB" id="A0A6S7FS27"/>
<dbReference type="InterPro" id="IPR021133">
    <property type="entry name" value="HEAT_type_2"/>
</dbReference>
<protein>
    <submittedName>
        <fullName evidence="7">Importin subunit beta-1</fullName>
    </submittedName>
</protein>
<evidence type="ECO:0000256" key="3">
    <source>
        <dbReference type="ARBA" id="ARBA00022448"/>
    </source>
</evidence>
<keyword evidence="8" id="KW-1185">Reference proteome</keyword>
<dbReference type="FunFam" id="1.25.10.10:FF:000027">
    <property type="entry name" value="Importin subunit beta-1"/>
    <property type="match status" value="1"/>
</dbReference>
<evidence type="ECO:0000256" key="2">
    <source>
        <dbReference type="ARBA" id="ARBA00010907"/>
    </source>
</evidence>
<organism evidence="7 8">
    <name type="scientific">Paramuricea clavata</name>
    <name type="common">Red gorgonian</name>
    <name type="synonym">Violescent sea-whip</name>
    <dbReference type="NCBI Taxonomy" id="317549"/>
    <lineage>
        <taxon>Eukaryota</taxon>
        <taxon>Metazoa</taxon>
        <taxon>Cnidaria</taxon>
        <taxon>Anthozoa</taxon>
        <taxon>Octocorallia</taxon>
        <taxon>Malacalcyonacea</taxon>
        <taxon>Plexauridae</taxon>
        <taxon>Paramuricea</taxon>
    </lineage>
</organism>
<evidence type="ECO:0000256" key="5">
    <source>
        <dbReference type="ARBA" id="ARBA00022737"/>
    </source>
</evidence>
<dbReference type="GO" id="GO:0005737">
    <property type="term" value="C:cytoplasm"/>
    <property type="evidence" value="ECO:0007669"/>
    <property type="project" value="UniProtKB-SubCell"/>
</dbReference>
<evidence type="ECO:0000256" key="1">
    <source>
        <dbReference type="ARBA" id="ARBA00004496"/>
    </source>
</evidence>
<comment type="similarity">
    <text evidence="2">Belongs to the importin beta family. Importin beta-1 subfamily.</text>
</comment>
<dbReference type="Pfam" id="PF13513">
    <property type="entry name" value="HEAT_EZ"/>
    <property type="match status" value="1"/>
</dbReference>
<dbReference type="SMART" id="SM00913">
    <property type="entry name" value="IBN_N"/>
    <property type="match status" value="1"/>
</dbReference>
<dbReference type="Gene3D" id="1.25.10.10">
    <property type="entry name" value="Leucine-rich Repeat Variant"/>
    <property type="match status" value="1"/>
</dbReference>
<dbReference type="EMBL" id="CACRXK020000051">
    <property type="protein sequence ID" value="CAB3977500.1"/>
    <property type="molecule type" value="Genomic_DNA"/>
</dbReference>
<dbReference type="InterPro" id="IPR058584">
    <property type="entry name" value="IMB1_TNPO1-like_TPR"/>
</dbReference>
<dbReference type="GO" id="GO:0031267">
    <property type="term" value="F:small GTPase binding"/>
    <property type="evidence" value="ECO:0007669"/>
    <property type="project" value="InterPro"/>
</dbReference>
<evidence type="ECO:0000256" key="4">
    <source>
        <dbReference type="ARBA" id="ARBA00022490"/>
    </source>
</evidence>
<keyword evidence="5" id="KW-0677">Repeat</keyword>
<reference evidence="7" key="1">
    <citation type="submission" date="2020-04" db="EMBL/GenBank/DDBJ databases">
        <authorList>
            <person name="Alioto T."/>
            <person name="Alioto T."/>
            <person name="Gomez Garrido J."/>
        </authorList>
    </citation>
    <scope>NUCLEOTIDE SEQUENCE</scope>
    <source>
        <strain evidence="7">A484AB</strain>
    </source>
</reference>
<evidence type="ECO:0000313" key="7">
    <source>
        <dbReference type="EMBL" id="CAB3977500.1"/>
    </source>
</evidence>
<keyword evidence="3" id="KW-0813">Transport</keyword>
<dbReference type="InterPro" id="IPR011989">
    <property type="entry name" value="ARM-like"/>
</dbReference>
<dbReference type="PROSITE" id="PS50166">
    <property type="entry name" value="IMPORTIN_B_NT"/>
    <property type="match status" value="1"/>
</dbReference>
<comment type="subcellular location">
    <subcellularLocation>
        <location evidence="1">Cytoplasm</location>
    </subcellularLocation>
</comment>
<dbReference type="InterPro" id="IPR016024">
    <property type="entry name" value="ARM-type_fold"/>
</dbReference>
<dbReference type="OrthoDB" id="10263328at2759"/>
<proteinExistence type="inferred from homology"/>
<evidence type="ECO:0000313" key="8">
    <source>
        <dbReference type="Proteomes" id="UP001152795"/>
    </source>
</evidence>
<sequence length="875" mass="96198">MELATILEATVSQDKAKLDQAEKFLQEAAQANLPQFLVALASELSNATRSEVCRMAAALQLKNQLTSKDEHVKLAYQQRWLALEDPVRIAVKTQVLSTLGTESTRPAIGPQCIMAIACAELPVQQWPDLITTLVQSVTNTTASEDLKEQTLEAIGYICQDIDPKHLAMEANSILTAIVQGMRKEEVSNQVRLAATTALYNSLEFTKGNFDKENERHFIMQVVCEATQCTDTRVKIAALQNLVKIMSLYYDHMVSYMGPALFAISLDAIKSDIHEVSLQGIEFWSTVCDEEIDLDLEAEEAAQIGQPPERSSKKYAKGALQYLVPLLLETLSKQEEFDDEDDWNPSKAAGVCLMLLAQCCENDVVPFVLPFVEENINAEMWQRRDAAVMAFGSVLGGPDPEALKHVVVKAMPLIINMMRDPSTIVRDSAAWTVGRVCELLPDEAINPLYLDRLLEQMMMCLAAEPRVAANSCWAFSSLAEAALENAKNKFGTDEPDSFALSGSFSKIVTELLEVTNRSDGNQANLRSAAYEAVMEMIKNSPKDCYICVQSTTLVILERLQQVLQLEGQITSTDDRSQYLDLQALICATLQSVLRKVQPDDALKISDAVMSALLQLLITQSGQGGGAKEDALLAVAILVEVIGINFMKYMEAFKPMLTLALKNTDEYQACIAAVGIVGDLCRSFGEQVLPFCDEFMNLLMANLANQTVHRSVKPQVLSALGDVALAIGTNFKNYLQPVMMTLEQAAALKIETDDYDMIEYINELREACLEAYTGIIQGLKGDGAAPSPEVQNVWNGVPSIVMFLELIALDKDHSETVVAAACGLVGDLCSAFGAQIHPHLEKQTILELLQEGRRSKGGKTKNVATWATKELRKLKQA</sequence>
<accession>A0A6S7FS27</accession>
<dbReference type="PROSITE" id="PS50077">
    <property type="entry name" value="HEAT_REPEAT"/>
    <property type="match status" value="1"/>
</dbReference>